<evidence type="ECO:0000256" key="3">
    <source>
        <dbReference type="ARBA" id="ARBA00022833"/>
    </source>
</evidence>
<dbReference type="Gene3D" id="6.10.140.2220">
    <property type="match status" value="1"/>
</dbReference>
<accession>A0ABQ8KQY6</accession>
<keyword evidence="2 4" id="KW-0863">Zinc-finger</keyword>
<dbReference type="RefSeq" id="XP_047782230.1">
    <property type="nucleotide sequence ID" value="XM_047922798.1"/>
</dbReference>
<comment type="caution">
    <text evidence="6">The sequence shown here is derived from an EMBL/GenBank/DDBJ whole genome shotgun (WGS) entry which is preliminary data.</text>
</comment>
<evidence type="ECO:0000259" key="5">
    <source>
        <dbReference type="PROSITE" id="PS50865"/>
    </source>
</evidence>
<keyword evidence="7" id="KW-1185">Reference proteome</keyword>
<evidence type="ECO:0000313" key="7">
    <source>
        <dbReference type="Proteomes" id="UP000814176"/>
    </source>
</evidence>
<dbReference type="EMBL" id="JADCUA010000004">
    <property type="protein sequence ID" value="KAH9840764.1"/>
    <property type="molecule type" value="Genomic_DNA"/>
</dbReference>
<sequence>MPSSTVARLLDRVALLFTAYTRDPAHPQGCARMLCACIHIMDGHELNEPFAPDIHYRTPQTQSYLYIRMAHHGYLTACAKFVSLPRSEEEMRRLRTDVFTCECSLPENEDARRLVQRLHTFGTARAQFELDDLVHALVRHLAGILNHAVMSQSVGGMTAVGYITENHVKSVMVRPWPVDTITQVVPHGLRQSMEGYAASLSLSLRRRPHEALLLFSTLLAICGSPIILPVLTLHPDWTSRVVDIAESLIDERTAMVGKSVDAGTEESWKDTFMLLVECAGDFSDTRYLDEGELNLLARVETVADADEEPKESRSLLSVCDRLLRHLPCFLDGSNVFTQGDMASFTQVLTIHGAAFYAHRLPHECLAVCPQILDYYNQERNTASAADPSTLAFHSIDWASTMRCCSAPECHETFVTVGRRLARCAGCGLLRFCSRACQKKAWKHAKLPHKAVCKKLRVLLEGMDFFEHAEDADCGLQSFVDACEEDEELGELALDCAGHMYDLMAEQHDIREAYMAEAYREMQKRSLSRGDS</sequence>
<evidence type="ECO:0000313" key="6">
    <source>
        <dbReference type="EMBL" id="KAH9840764.1"/>
    </source>
</evidence>
<evidence type="ECO:0000256" key="4">
    <source>
        <dbReference type="PROSITE-ProRule" id="PRU00134"/>
    </source>
</evidence>
<keyword evidence="3" id="KW-0862">Zinc</keyword>
<organism evidence="6 7">
    <name type="scientific">Rhodofomes roseus</name>
    <dbReference type="NCBI Taxonomy" id="34475"/>
    <lineage>
        <taxon>Eukaryota</taxon>
        <taxon>Fungi</taxon>
        <taxon>Dikarya</taxon>
        <taxon>Basidiomycota</taxon>
        <taxon>Agaricomycotina</taxon>
        <taxon>Agaricomycetes</taxon>
        <taxon>Polyporales</taxon>
        <taxon>Rhodofomes</taxon>
    </lineage>
</organism>
<protein>
    <recommendedName>
        <fullName evidence="5">MYND-type domain-containing protein</fullName>
    </recommendedName>
</protein>
<reference evidence="6 7" key="1">
    <citation type="journal article" date="2021" name="Environ. Microbiol.">
        <title>Gene family expansions and transcriptome signatures uncover fungal adaptations to wood decay.</title>
        <authorList>
            <person name="Hage H."/>
            <person name="Miyauchi S."/>
            <person name="Viragh M."/>
            <person name="Drula E."/>
            <person name="Min B."/>
            <person name="Chaduli D."/>
            <person name="Navarro D."/>
            <person name="Favel A."/>
            <person name="Norest M."/>
            <person name="Lesage-Meessen L."/>
            <person name="Balint B."/>
            <person name="Merenyi Z."/>
            <person name="de Eugenio L."/>
            <person name="Morin E."/>
            <person name="Martinez A.T."/>
            <person name="Baldrian P."/>
            <person name="Stursova M."/>
            <person name="Martinez M.J."/>
            <person name="Novotny C."/>
            <person name="Magnuson J.K."/>
            <person name="Spatafora J.W."/>
            <person name="Maurice S."/>
            <person name="Pangilinan J."/>
            <person name="Andreopoulos W."/>
            <person name="LaButti K."/>
            <person name="Hundley H."/>
            <person name="Na H."/>
            <person name="Kuo A."/>
            <person name="Barry K."/>
            <person name="Lipzen A."/>
            <person name="Henrissat B."/>
            <person name="Riley R."/>
            <person name="Ahrendt S."/>
            <person name="Nagy L.G."/>
            <person name="Grigoriev I.V."/>
            <person name="Martin F."/>
            <person name="Rosso M.N."/>
        </authorList>
    </citation>
    <scope>NUCLEOTIDE SEQUENCE [LARGE SCALE GENOMIC DNA]</scope>
    <source>
        <strain evidence="6 7">CIRM-BRFM 1785</strain>
    </source>
</reference>
<evidence type="ECO:0000256" key="1">
    <source>
        <dbReference type="ARBA" id="ARBA00022723"/>
    </source>
</evidence>
<dbReference type="PROSITE" id="PS50865">
    <property type="entry name" value="ZF_MYND_2"/>
    <property type="match status" value="1"/>
</dbReference>
<evidence type="ECO:0000256" key="2">
    <source>
        <dbReference type="ARBA" id="ARBA00022771"/>
    </source>
</evidence>
<feature type="domain" description="MYND-type" evidence="5">
    <location>
        <begin position="409"/>
        <end position="452"/>
    </location>
</feature>
<keyword evidence="1" id="KW-0479">Metal-binding</keyword>
<dbReference type="Proteomes" id="UP000814176">
    <property type="component" value="Unassembled WGS sequence"/>
</dbReference>
<dbReference type="InterPro" id="IPR002893">
    <property type="entry name" value="Znf_MYND"/>
</dbReference>
<gene>
    <name evidence="6" type="ORF">C8Q71DRAFT_741103</name>
</gene>
<proteinExistence type="predicted"/>
<dbReference type="GeneID" id="72003530"/>
<dbReference type="SUPFAM" id="SSF144232">
    <property type="entry name" value="HIT/MYND zinc finger-like"/>
    <property type="match status" value="1"/>
</dbReference>
<name>A0ABQ8KQY6_9APHY</name>